<accession>A0AAD5D5D1</accession>
<protein>
    <submittedName>
        <fullName evidence="1">Uncharacterized protein</fullName>
    </submittedName>
</protein>
<comment type="caution">
    <text evidence="1">The sequence shown here is derived from an EMBL/GenBank/DDBJ whole genome shotgun (WGS) entry which is preliminary data.</text>
</comment>
<organism evidence="1 2">
    <name type="scientific">Ambrosia artemisiifolia</name>
    <name type="common">Common ragweed</name>
    <dbReference type="NCBI Taxonomy" id="4212"/>
    <lineage>
        <taxon>Eukaryota</taxon>
        <taxon>Viridiplantae</taxon>
        <taxon>Streptophyta</taxon>
        <taxon>Embryophyta</taxon>
        <taxon>Tracheophyta</taxon>
        <taxon>Spermatophyta</taxon>
        <taxon>Magnoliopsida</taxon>
        <taxon>eudicotyledons</taxon>
        <taxon>Gunneridae</taxon>
        <taxon>Pentapetalae</taxon>
        <taxon>asterids</taxon>
        <taxon>campanulids</taxon>
        <taxon>Asterales</taxon>
        <taxon>Asteraceae</taxon>
        <taxon>Asteroideae</taxon>
        <taxon>Heliantheae alliance</taxon>
        <taxon>Heliantheae</taxon>
        <taxon>Ambrosia</taxon>
    </lineage>
</organism>
<evidence type="ECO:0000313" key="1">
    <source>
        <dbReference type="EMBL" id="KAI7753465.1"/>
    </source>
</evidence>
<evidence type="ECO:0000313" key="2">
    <source>
        <dbReference type="Proteomes" id="UP001206925"/>
    </source>
</evidence>
<gene>
    <name evidence="1" type="ORF">M8C21_015520</name>
</gene>
<keyword evidence="2" id="KW-1185">Reference proteome</keyword>
<reference evidence="1" key="1">
    <citation type="submission" date="2022-06" db="EMBL/GenBank/DDBJ databases">
        <title>Uncovering the hologenomic basis of an extraordinary plant invasion.</title>
        <authorList>
            <person name="Bieker V.C."/>
            <person name="Martin M.D."/>
            <person name="Gilbert T."/>
            <person name="Hodgins K."/>
            <person name="Battlay P."/>
            <person name="Petersen B."/>
            <person name="Wilson J."/>
        </authorList>
    </citation>
    <scope>NUCLEOTIDE SEQUENCE</scope>
    <source>
        <strain evidence="1">AA19_3_7</strain>
        <tissue evidence="1">Leaf</tissue>
    </source>
</reference>
<feature type="non-terminal residue" evidence="1">
    <location>
        <position position="63"/>
    </location>
</feature>
<proteinExistence type="predicted"/>
<dbReference type="AlphaFoldDB" id="A0AAD5D5D1"/>
<sequence length="63" mass="7310">MVNQASMSLINPRSTALEKKAQAKQWAKSQMFAIANRTPLEEFLLDEQMMVLKETQSWRENPN</sequence>
<dbReference type="EMBL" id="JAMZMK010005432">
    <property type="protein sequence ID" value="KAI7753465.1"/>
    <property type="molecule type" value="Genomic_DNA"/>
</dbReference>
<dbReference type="Proteomes" id="UP001206925">
    <property type="component" value="Unassembled WGS sequence"/>
</dbReference>
<name>A0AAD5D5D1_AMBAR</name>